<feature type="region of interest" description="Disordered" evidence="1">
    <location>
        <begin position="1207"/>
        <end position="1232"/>
    </location>
</feature>
<feature type="compositionally biased region" description="Polar residues" evidence="1">
    <location>
        <begin position="751"/>
        <end position="762"/>
    </location>
</feature>
<dbReference type="EMBL" id="JAFCIX010000341">
    <property type="protein sequence ID" value="KAH6593951.1"/>
    <property type="molecule type" value="Genomic_DNA"/>
</dbReference>
<evidence type="ECO:0000313" key="3">
    <source>
        <dbReference type="Proteomes" id="UP001648503"/>
    </source>
</evidence>
<feature type="compositionally biased region" description="Acidic residues" evidence="1">
    <location>
        <begin position="1214"/>
        <end position="1232"/>
    </location>
</feature>
<name>A0ABQ8F881_9FUNG</name>
<feature type="compositionally biased region" description="Low complexity" evidence="1">
    <location>
        <begin position="38"/>
        <end position="48"/>
    </location>
</feature>
<sequence length="1232" mass="134114">MTDVSVSAFPPTSLPNLTATVLATQPPNQTSFISTTGNNSSSPNHHLISSSPIPSNNVFYTHPPGIIQNLPAKTFALGNSDAFFQAIVNPSLGSACVPDHLSSMPSTSLLHLPNRGYPHLNVSPMISPPLSAAMRTILISPPLGINSPILQPTSDGDVMDISKMMPTQADEAQTESFRGLEEAQTTAAVSSDNVDGDGFLDFPPLPHVPIKTTTANTTTTPPLVRRVLTIKPSAASLSTSASSNIAADLINVVSTDTASSMPPVNLGSFIERSTTKQPSVKKKKASEQSMATASLTSPSKHTDSSLRDSRKSSTTIAGLIANDTAISSVSTAEVPATLESHIVPTEVPAILGRKKKKPKVQLPKEKHRKTPLQDSILIESSVLDNAPIMTIPKGETVECSDAASSNAELAVAPLCVPKVPLMDRLFNCMVGAADMSPLPRSDVAEDYSYIARVVDKVNGLKKTFQFDITPTSTALEGSVPVPVLVPGVEAEAGQYTAKLEDFFDHVGNAASLLCSGIQAKVLHLRALEKSTIDESVSSSALQKLTKSQRRKMRKAVSASVVTYELSDADSKSLKALTLPIASVFGLADDAGSSNWTSNDWLSRVLTLQDSLERVWKTMLSIHRLRSGGEKPPPRALLPVVDFLLFPILFPELDLEGQSGNAGTECWIDERCIDASQSIQLSMADLGYFTLVISACFLTLELQKEVATAACPGALSADLISAVADTRSIEDLVSDASVLAVLQPQVTQNCPPYDGTTYTQDTIRSGKPADSSIPPKEKLQPVDPMFNVVDDGGVSMEFKDDTQYHVHASSVELPPLYPISDDSMQPLLRIVRNLVNEGEAMAEYFEDKLYEDIPDSDDTSALLQRHKYQRIRKILCRGKMPSKDRMHRLLRQYAIGSMSSEVKKNSANSTNDSYSQLSRATKQSTLHGAYPNSQSIRTYTLDKTLDYFGQSDQRPGSHEKINFGRFENNDGGFDAAWRELFGAGVDNVPLEKLSKDQQKLIIRAITAQFPNPGQLFSELLSHSQFPDMQTAEEQALLDEYVMQLVFSGEVHVQPAASHSHVPLECNDTQIGVAENQPLESTLSPFDHDTPSCLVSAAMGTSGVVESKQSVESDRHQQTFRNGDASFPTINIQLLPIDNYANLTLNDRICQLQYDLEISQREEQHLETLLVDVVTRNMACRADLCVQLGYKDIENFPRVFHDVDLDERQWRSDKESESDEEDDVDQVNDDQSES</sequence>
<comment type="caution">
    <text evidence="2">The sequence shown here is derived from an EMBL/GenBank/DDBJ whole genome shotgun (WGS) entry which is preliminary data.</text>
</comment>
<keyword evidence="3" id="KW-1185">Reference proteome</keyword>
<feature type="region of interest" description="Disordered" evidence="1">
    <location>
        <begin position="28"/>
        <end position="48"/>
    </location>
</feature>
<feature type="region of interest" description="Disordered" evidence="1">
    <location>
        <begin position="751"/>
        <end position="776"/>
    </location>
</feature>
<feature type="compositionally biased region" description="Polar residues" evidence="1">
    <location>
        <begin position="28"/>
        <end position="37"/>
    </location>
</feature>
<dbReference type="Proteomes" id="UP001648503">
    <property type="component" value="Unassembled WGS sequence"/>
</dbReference>
<proteinExistence type="predicted"/>
<evidence type="ECO:0000313" key="2">
    <source>
        <dbReference type="EMBL" id="KAH6593951.1"/>
    </source>
</evidence>
<protein>
    <submittedName>
        <fullName evidence="2">Uncharacterized protein</fullName>
    </submittedName>
</protein>
<organism evidence="2 3">
    <name type="scientific">Batrachochytrium salamandrivorans</name>
    <dbReference type="NCBI Taxonomy" id="1357716"/>
    <lineage>
        <taxon>Eukaryota</taxon>
        <taxon>Fungi</taxon>
        <taxon>Fungi incertae sedis</taxon>
        <taxon>Chytridiomycota</taxon>
        <taxon>Chytridiomycota incertae sedis</taxon>
        <taxon>Chytridiomycetes</taxon>
        <taxon>Rhizophydiales</taxon>
        <taxon>Rhizophydiales incertae sedis</taxon>
        <taxon>Batrachochytrium</taxon>
    </lineage>
</organism>
<gene>
    <name evidence="2" type="ORF">BASA50_007006</name>
</gene>
<reference evidence="2 3" key="1">
    <citation type="submission" date="2021-02" db="EMBL/GenBank/DDBJ databases">
        <title>Variation within the Batrachochytrium salamandrivorans European outbreak.</title>
        <authorList>
            <person name="Kelly M."/>
            <person name="Pasmans F."/>
            <person name="Shea T.P."/>
            <person name="Munoz J.F."/>
            <person name="Carranza S."/>
            <person name="Cuomo C.A."/>
            <person name="Martel A."/>
        </authorList>
    </citation>
    <scope>NUCLEOTIDE SEQUENCE [LARGE SCALE GENOMIC DNA]</scope>
    <source>
        <strain evidence="2 3">AMFP18/2</strain>
    </source>
</reference>
<accession>A0ABQ8F881</accession>
<feature type="compositionally biased region" description="Polar residues" evidence="1">
    <location>
        <begin position="287"/>
        <end position="299"/>
    </location>
</feature>
<evidence type="ECO:0000256" key="1">
    <source>
        <dbReference type="SAM" id="MobiDB-lite"/>
    </source>
</evidence>
<feature type="region of interest" description="Disordered" evidence="1">
    <location>
        <begin position="899"/>
        <end position="930"/>
    </location>
</feature>
<feature type="region of interest" description="Disordered" evidence="1">
    <location>
        <begin position="257"/>
        <end position="310"/>
    </location>
</feature>
<feature type="compositionally biased region" description="Basic and acidic residues" evidence="1">
    <location>
        <begin position="300"/>
        <end position="310"/>
    </location>
</feature>